<name>A0AAD4C5F5_BOLED</name>
<reference evidence="2" key="1">
    <citation type="submission" date="2019-10" db="EMBL/GenBank/DDBJ databases">
        <authorList>
            <consortium name="DOE Joint Genome Institute"/>
            <person name="Kuo A."/>
            <person name="Miyauchi S."/>
            <person name="Kiss E."/>
            <person name="Drula E."/>
            <person name="Kohler A."/>
            <person name="Sanchez-Garcia M."/>
            <person name="Andreopoulos B."/>
            <person name="Barry K.W."/>
            <person name="Bonito G."/>
            <person name="Buee M."/>
            <person name="Carver A."/>
            <person name="Chen C."/>
            <person name="Cichocki N."/>
            <person name="Clum A."/>
            <person name="Culley D."/>
            <person name="Crous P.W."/>
            <person name="Fauchery L."/>
            <person name="Girlanda M."/>
            <person name="Hayes R."/>
            <person name="Keri Z."/>
            <person name="LaButti K."/>
            <person name="Lipzen A."/>
            <person name="Lombard V."/>
            <person name="Magnuson J."/>
            <person name="Maillard F."/>
            <person name="Morin E."/>
            <person name="Murat C."/>
            <person name="Nolan M."/>
            <person name="Ohm R."/>
            <person name="Pangilinan J."/>
            <person name="Pereira M."/>
            <person name="Perotto S."/>
            <person name="Peter M."/>
            <person name="Riley R."/>
            <person name="Sitrit Y."/>
            <person name="Stielow B."/>
            <person name="Szollosi G."/>
            <person name="Zifcakova L."/>
            <person name="Stursova M."/>
            <person name="Spatafora J.W."/>
            <person name="Tedersoo L."/>
            <person name="Vaario L.-M."/>
            <person name="Yamada A."/>
            <person name="Yan M."/>
            <person name="Wang P."/>
            <person name="Xu J."/>
            <person name="Bruns T."/>
            <person name="Baldrian P."/>
            <person name="Vilgalys R."/>
            <person name="Henrissat B."/>
            <person name="Grigoriev I.V."/>
            <person name="Hibbett D."/>
            <person name="Nagy L.G."/>
            <person name="Martin F.M."/>
        </authorList>
    </citation>
    <scope>NUCLEOTIDE SEQUENCE</scope>
    <source>
        <strain evidence="2">BED1</strain>
    </source>
</reference>
<organism evidence="2 3">
    <name type="scientific">Boletus edulis BED1</name>
    <dbReference type="NCBI Taxonomy" id="1328754"/>
    <lineage>
        <taxon>Eukaryota</taxon>
        <taxon>Fungi</taxon>
        <taxon>Dikarya</taxon>
        <taxon>Basidiomycota</taxon>
        <taxon>Agaricomycotina</taxon>
        <taxon>Agaricomycetes</taxon>
        <taxon>Agaricomycetidae</taxon>
        <taxon>Boletales</taxon>
        <taxon>Boletineae</taxon>
        <taxon>Boletaceae</taxon>
        <taxon>Boletoideae</taxon>
        <taxon>Boletus</taxon>
    </lineage>
</organism>
<keyword evidence="1" id="KW-1133">Transmembrane helix</keyword>
<comment type="caution">
    <text evidence="2">The sequence shown here is derived from an EMBL/GenBank/DDBJ whole genome shotgun (WGS) entry which is preliminary data.</text>
</comment>
<keyword evidence="1" id="KW-0812">Transmembrane</keyword>
<keyword evidence="3" id="KW-1185">Reference proteome</keyword>
<feature type="transmembrane region" description="Helical" evidence="1">
    <location>
        <begin position="97"/>
        <end position="119"/>
    </location>
</feature>
<dbReference type="EMBL" id="WHUW01000003">
    <property type="protein sequence ID" value="KAF8449312.1"/>
    <property type="molecule type" value="Genomic_DNA"/>
</dbReference>
<gene>
    <name evidence="2" type="ORF">L210DRAFT_3640906</name>
</gene>
<dbReference type="Proteomes" id="UP001194468">
    <property type="component" value="Unassembled WGS sequence"/>
</dbReference>
<sequence>MGIISNILLAAKHWLFIKASSSSQDGISLSQVDATPPLQDSVDKDRSRFLCYFLHVFLIALHTVLLVISTSNHAEHRITLPFDNEAFTTGLSGGLQAFYVLYTALLVFVTQSLVLSVTFSSPKTVTQIHDICGAWSGLGAALSTLWSQTKIASSVWSVVLVTVYFACVSVLHVASSTMMQLQPLNETVTRTVSAVKTWPGTSVNFSTLNWSAAVGTLPFLQNLYGNATTGLANNTLYDIPTQSSVNATVNTTMVNAHCGLLTNLSVTSTPGIGDSFGYGVNVSITDMDPSTIYVSIPPLLNEVWFSPMVSFPV</sequence>
<feature type="transmembrane region" description="Helical" evidence="1">
    <location>
        <begin position="155"/>
        <end position="174"/>
    </location>
</feature>
<evidence type="ECO:0008006" key="4">
    <source>
        <dbReference type="Google" id="ProtNLM"/>
    </source>
</evidence>
<dbReference type="AlphaFoldDB" id="A0AAD4C5F5"/>
<accession>A0AAD4C5F5</accession>
<evidence type="ECO:0000313" key="2">
    <source>
        <dbReference type="EMBL" id="KAF8449312.1"/>
    </source>
</evidence>
<protein>
    <recommendedName>
        <fullName evidence="4">Transmembrane protein</fullName>
    </recommendedName>
</protein>
<evidence type="ECO:0000313" key="3">
    <source>
        <dbReference type="Proteomes" id="UP001194468"/>
    </source>
</evidence>
<proteinExistence type="predicted"/>
<reference evidence="2" key="2">
    <citation type="journal article" date="2020" name="Nat. Commun.">
        <title>Large-scale genome sequencing of mycorrhizal fungi provides insights into the early evolution of symbiotic traits.</title>
        <authorList>
            <person name="Miyauchi S."/>
            <person name="Kiss E."/>
            <person name="Kuo A."/>
            <person name="Drula E."/>
            <person name="Kohler A."/>
            <person name="Sanchez-Garcia M."/>
            <person name="Morin E."/>
            <person name="Andreopoulos B."/>
            <person name="Barry K.W."/>
            <person name="Bonito G."/>
            <person name="Buee M."/>
            <person name="Carver A."/>
            <person name="Chen C."/>
            <person name="Cichocki N."/>
            <person name="Clum A."/>
            <person name="Culley D."/>
            <person name="Crous P.W."/>
            <person name="Fauchery L."/>
            <person name="Girlanda M."/>
            <person name="Hayes R.D."/>
            <person name="Keri Z."/>
            <person name="LaButti K."/>
            <person name="Lipzen A."/>
            <person name="Lombard V."/>
            <person name="Magnuson J."/>
            <person name="Maillard F."/>
            <person name="Murat C."/>
            <person name="Nolan M."/>
            <person name="Ohm R.A."/>
            <person name="Pangilinan J."/>
            <person name="Pereira M.F."/>
            <person name="Perotto S."/>
            <person name="Peter M."/>
            <person name="Pfister S."/>
            <person name="Riley R."/>
            <person name="Sitrit Y."/>
            <person name="Stielow J.B."/>
            <person name="Szollosi G."/>
            <person name="Zifcakova L."/>
            <person name="Stursova M."/>
            <person name="Spatafora J.W."/>
            <person name="Tedersoo L."/>
            <person name="Vaario L.M."/>
            <person name="Yamada A."/>
            <person name="Yan M."/>
            <person name="Wang P."/>
            <person name="Xu J."/>
            <person name="Bruns T."/>
            <person name="Baldrian P."/>
            <person name="Vilgalys R."/>
            <person name="Dunand C."/>
            <person name="Henrissat B."/>
            <person name="Grigoriev I.V."/>
            <person name="Hibbett D."/>
            <person name="Nagy L.G."/>
            <person name="Martin F.M."/>
        </authorList>
    </citation>
    <scope>NUCLEOTIDE SEQUENCE</scope>
    <source>
        <strain evidence="2">BED1</strain>
    </source>
</reference>
<feature type="transmembrane region" description="Helical" evidence="1">
    <location>
        <begin position="49"/>
        <end position="68"/>
    </location>
</feature>
<evidence type="ECO:0000256" key="1">
    <source>
        <dbReference type="SAM" id="Phobius"/>
    </source>
</evidence>
<keyword evidence="1" id="KW-0472">Membrane</keyword>